<dbReference type="Proteomes" id="UP000281549">
    <property type="component" value="Unassembled WGS sequence"/>
</dbReference>
<keyword evidence="2 5" id="KW-0812">Transmembrane</keyword>
<evidence type="ECO:0000256" key="4">
    <source>
        <dbReference type="ARBA" id="ARBA00023136"/>
    </source>
</evidence>
<feature type="transmembrane region" description="Helical" evidence="5">
    <location>
        <begin position="116"/>
        <end position="137"/>
    </location>
</feature>
<dbReference type="GO" id="GO:0004930">
    <property type="term" value="F:G protein-coupled receptor activity"/>
    <property type="evidence" value="ECO:0007669"/>
    <property type="project" value="InterPro"/>
</dbReference>
<protein>
    <recommendedName>
        <fullName evidence="6">G-protein coupled receptors family 3 profile domain-containing protein</fullName>
    </recommendedName>
</protein>
<keyword evidence="4 5" id="KW-0472">Membrane</keyword>
<dbReference type="InterPro" id="IPR017978">
    <property type="entry name" value="GPCR_3_C"/>
</dbReference>
<dbReference type="GO" id="GO:0016020">
    <property type="term" value="C:membrane"/>
    <property type="evidence" value="ECO:0007669"/>
    <property type="project" value="UniProtKB-SubCell"/>
</dbReference>
<feature type="transmembrane region" description="Helical" evidence="5">
    <location>
        <begin position="72"/>
        <end position="96"/>
    </location>
</feature>
<evidence type="ECO:0000313" key="7">
    <source>
        <dbReference type="EMBL" id="RKP20469.1"/>
    </source>
</evidence>
<dbReference type="Pfam" id="PF00003">
    <property type="entry name" value="7tm_3"/>
    <property type="match status" value="1"/>
</dbReference>
<evidence type="ECO:0000259" key="6">
    <source>
        <dbReference type="Pfam" id="PF00003"/>
    </source>
</evidence>
<feature type="transmembrane region" description="Helical" evidence="5">
    <location>
        <begin position="143"/>
        <end position="165"/>
    </location>
</feature>
<comment type="subcellular location">
    <subcellularLocation>
        <location evidence="1">Membrane</location>
        <topology evidence="1">Multi-pass membrane protein</topology>
    </subcellularLocation>
</comment>
<organism evidence="7 8">
    <name type="scientific">Rozella allomycis (strain CSF55)</name>
    <dbReference type="NCBI Taxonomy" id="988480"/>
    <lineage>
        <taxon>Eukaryota</taxon>
        <taxon>Fungi</taxon>
        <taxon>Fungi incertae sedis</taxon>
        <taxon>Cryptomycota</taxon>
        <taxon>Cryptomycota incertae sedis</taxon>
        <taxon>Rozella</taxon>
    </lineage>
</organism>
<evidence type="ECO:0000313" key="8">
    <source>
        <dbReference type="Proteomes" id="UP000281549"/>
    </source>
</evidence>
<feature type="domain" description="G-protein coupled receptors family 3 profile" evidence="6">
    <location>
        <begin position="1"/>
        <end position="154"/>
    </location>
</feature>
<gene>
    <name evidence="7" type="ORF">ROZALSC1DRAFT_28037</name>
</gene>
<proteinExistence type="predicted"/>
<sequence length="166" mass="18691">MLLRNLRMHRIFTNTSMQKKSMITNREAVKPFILALFVDIAFLTCFSAISNPSIDAVSSGPNWEHKCTYNTSVTPVIACLIFYNFIVVCSAIFYSFKCRHIVVQNNAFNESSYVNIRSYIMSFLIIALGCFAFFMPPFFLSNFIVKSIVAISAAFVNNVSVASSVM</sequence>
<evidence type="ECO:0000256" key="3">
    <source>
        <dbReference type="ARBA" id="ARBA00022989"/>
    </source>
</evidence>
<dbReference type="EMBL" id="ML005059">
    <property type="protein sequence ID" value="RKP20469.1"/>
    <property type="molecule type" value="Genomic_DNA"/>
</dbReference>
<evidence type="ECO:0000256" key="5">
    <source>
        <dbReference type="SAM" id="Phobius"/>
    </source>
</evidence>
<evidence type="ECO:0000256" key="1">
    <source>
        <dbReference type="ARBA" id="ARBA00004141"/>
    </source>
</evidence>
<accession>A0A4V1J064</accession>
<reference evidence="8" key="1">
    <citation type="journal article" date="2018" name="Nat. Microbiol.">
        <title>Leveraging single-cell genomics to expand the fungal tree of life.</title>
        <authorList>
            <person name="Ahrendt S.R."/>
            <person name="Quandt C.A."/>
            <person name="Ciobanu D."/>
            <person name="Clum A."/>
            <person name="Salamov A."/>
            <person name="Andreopoulos B."/>
            <person name="Cheng J.F."/>
            <person name="Woyke T."/>
            <person name="Pelin A."/>
            <person name="Henrissat B."/>
            <person name="Reynolds N.K."/>
            <person name="Benny G.L."/>
            <person name="Smith M.E."/>
            <person name="James T.Y."/>
            <person name="Grigoriev I.V."/>
        </authorList>
    </citation>
    <scope>NUCLEOTIDE SEQUENCE [LARGE SCALE GENOMIC DNA]</scope>
    <source>
        <strain evidence="8">CSF55</strain>
    </source>
</reference>
<dbReference type="AlphaFoldDB" id="A0A4V1J064"/>
<keyword evidence="3 5" id="KW-1133">Transmembrane helix</keyword>
<name>A0A4V1J064_ROZAC</name>
<evidence type="ECO:0000256" key="2">
    <source>
        <dbReference type="ARBA" id="ARBA00022692"/>
    </source>
</evidence>